<keyword evidence="3" id="KW-1185">Reference proteome</keyword>
<name>A0ABQ9IE75_9NEOP</name>
<proteinExistence type="predicted"/>
<evidence type="ECO:0000256" key="1">
    <source>
        <dbReference type="SAM" id="MobiDB-lite"/>
    </source>
</evidence>
<evidence type="ECO:0000313" key="2">
    <source>
        <dbReference type="EMBL" id="KAJ8894987.1"/>
    </source>
</evidence>
<sequence length="533" mass="58707">MATVAERLACSPPTKAIRVQSPDGSSTSYFRSPPTKTNWVRLPRIFARGNRAGRCCRLSAGFTGDLECHSPLYSVAVLYSPRLTLSGHIHRWPRGNGETHGECKATLDRPATTRRAIPAARTRVFQPRDPARVTTTTTDLLACVPPRRPTCVPPPPYPTSLLFLKAPTRVIEGVWSSAGNEGAGGRRFPRKPADQWLLLGTSHEYFSNSFGDEMDSKHLFFSPTVVIGRQLLRHAPFNCEPYCICLRPASFLDWLLYRCEDTPSLTELHVIGAHNCEVFLYWDRVTQDVSHKLWSNDKRIAKRLARSRLPSRRSGFNPRPGHSTFSHVGIVLDDAVGRRIFSGISHFPPALSLRHCSVLNSITLIGSQDPAVKSRPDIFTSLHYTTSPPSIRVFNHCHPEFNPLSARPGPGLIPLIPWALTIYSAHCCALHTEFSPKRKPNTSGTPENPFIDAPPPRDPLQASVLGRAAGSRVITADEKYKSPLEAACTLAVTDHPCTGGAVTRPAHRPHSVSHSVVHCVSSPYHRGGGDGLE</sequence>
<reference evidence="2 3" key="1">
    <citation type="submission" date="2023-02" db="EMBL/GenBank/DDBJ databases">
        <title>LHISI_Scaffold_Assembly.</title>
        <authorList>
            <person name="Stuart O.P."/>
            <person name="Cleave R."/>
            <person name="Magrath M.J.L."/>
            <person name="Mikheyev A.S."/>
        </authorList>
    </citation>
    <scope>NUCLEOTIDE SEQUENCE [LARGE SCALE GENOMIC DNA]</scope>
    <source>
        <strain evidence="2">Daus_M_001</strain>
        <tissue evidence="2">Leg muscle</tissue>
    </source>
</reference>
<evidence type="ECO:0000313" key="3">
    <source>
        <dbReference type="Proteomes" id="UP001159363"/>
    </source>
</evidence>
<protein>
    <submittedName>
        <fullName evidence="2">Uncharacterized protein</fullName>
    </submittedName>
</protein>
<gene>
    <name evidence="2" type="ORF">PR048_000295</name>
</gene>
<comment type="caution">
    <text evidence="2">The sequence shown here is derived from an EMBL/GenBank/DDBJ whole genome shotgun (WGS) entry which is preliminary data.</text>
</comment>
<organism evidence="2 3">
    <name type="scientific">Dryococelus australis</name>
    <dbReference type="NCBI Taxonomy" id="614101"/>
    <lineage>
        <taxon>Eukaryota</taxon>
        <taxon>Metazoa</taxon>
        <taxon>Ecdysozoa</taxon>
        <taxon>Arthropoda</taxon>
        <taxon>Hexapoda</taxon>
        <taxon>Insecta</taxon>
        <taxon>Pterygota</taxon>
        <taxon>Neoptera</taxon>
        <taxon>Polyneoptera</taxon>
        <taxon>Phasmatodea</taxon>
        <taxon>Verophasmatodea</taxon>
        <taxon>Anareolatae</taxon>
        <taxon>Phasmatidae</taxon>
        <taxon>Eurycanthinae</taxon>
        <taxon>Dryococelus</taxon>
    </lineage>
</organism>
<accession>A0ABQ9IE75</accession>
<feature type="region of interest" description="Disordered" evidence="1">
    <location>
        <begin position="436"/>
        <end position="455"/>
    </location>
</feature>
<dbReference type="Proteomes" id="UP001159363">
    <property type="component" value="Chromosome 1"/>
</dbReference>
<dbReference type="EMBL" id="JARBHB010000001">
    <property type="protein sequence ID" value="KAJ8894987.1"/>
    <property type="molecule type" value="Genomic_DNA"/>
</dbReference>